<comment type="caution">
    <text evidence="2">The sequence shown here is derived from an EMBL/GenBank/DDBJ whole genome shotgun (WGS) entry which is preliminary data.</text>
</comment>
<name>A0ABQ6JT60_9MICO</name>
<keyword evidence="1" id="KW-0812">Transmembrane</keyword>
<evidence type="ECO:0000256" key="1">
    <source>
        <dbReference type="SAM" id="Phobius"/>
    </source>
</evidence>
<organism evidence="2 3">
    <name type="scientific">Homoserinibacter gongjuensis</name>
    <dbReference type="NCBI Taxonomy" id="1162968"/>
    <lineage>
        <taxon>Bacteria</taxon>
        <taxon>Bacillati</taxon>
        <taxon>Actinomycetota</taxon>
        <taxon>Actinomycetes</taxon>
        <taxon>Micrococcales</taxon>
        <taxon>Microbacteriaceae</taxon>
        <taxon>Homoserinibacter</taxon>
    </lineage>
</organism>
<accession>A0ABQ6JT60</accession>
<keyword evidence="1" id="KW-1133">Transmembrane helix</keyword>
<keyword evidence="1" id="KW-0472">Membrane</keyword>
<feature type="transmembrane region" description="Helical" evidence="1">
    <location>
        <begin position="21"/>
        <end position="44"/>
    </location>
</feature>
<proteinExistence type="predicted"/>
<dbReference type="RefSeq" id="WP_284299628.1">
    <property type="nucleotide sequence ID" value="NZ_BSVA01000001.1"/>
</dbReference>
<dbReference type="Proteomes" id="UP001157069">
    <property type="component" value="Unassembled WGS sequence"/>
</dbReference>
<reference evidence="3" key="1">
    <citation type="journal article" date="2019" name="Int. J. Syst. Evol. Microbiol.">
        <title>The Global Catalogue of Microorganisms (GCM) 10K type strain sequencing project: providing services to taxonomists for standard genome sequencing and annotation.</title>
        <authorList>
            <consortium name="The Broad Institute Genomics Platform"/>
            <consortium name="The Broad Institute Genome Sequencing Center for Infectious Disease"/>
            <person name="Wu L."/>
            <person name="Ma J."/>
        </authorList>
    </citation>
    <scope>NUCLEOTIDE SEQUENCE [LARGE SCALE GENOMIC DNA]</scope>
    <source>
        <strain evidence="3">NBRC 108755</strain>
    </source>
</reference>
<gene>
    <name evidence="2" type="ORF">GCM10025869_18720</name>
</gene>
<evidence type="ECO:0000313" key="3">
    <source>
        <dbReference type="Proteomes" id="UP001157069"/>
    </source>
</evidence>
<evidence type="ECO:0000313" key="2">
    <source>
        <dbReference type="EMBL" id="GMA91343.1"/>
    </source>
</evidence>
<sequence length="67" mass="7091">MDGVGNAVGAFFLVTGSLWQLLAGLIVVAAVYVVISMTLGYGVSALRAWFRRRRAAAPTAPEVNSDH</sequence>
<protein>
    <submittedName>
        <fullName evidence="2">Uncharacterized protein</fullName>
    </submittedName>
</protein>
<dbReference type="EMBL" id="BSVA01000001">
    <property type="protein sequence ID" value="GMA91343.1"/>
    <property type="molecule type" value="Genomic_DNA"/>
</dbReference>
<keyword evidence="3" id="KW-1185">Reference proteome</keyword>